<dbReference type="InterPro" id="IPR050795">
    <property type="entry name" value="Asn_Synthetase"/>
</dbReference>
<evidence type="ECO:0000313" key="13">
    <source>
        <dbReference type="EMBL" id="KAK3677456.1"/>
    </source>
</evidence>
<evidence type="ECO:0000256" key="5">
    <source>
        <dbReference type="ARBA" id="ARBA00022840"/>
    </source>
</evidence>
<comment type="pathway">
    <text evidence="7">Amino-acid biosynthesis.</text>
</comment>
<protein>
    <recommendedName>
        <fullName evidence="1">asparagine synthase (glutamine-hydrolyzing)</fullName>
        <ecNumber evidence="1">6.3.5.4</ecNumber>
    </recommendedName>
</protein>
<dbReference type="PANTHER" id="PTHR11772:SF2">
    <property type="entry name" value="ASPARAGINE SYNTHETASE [GLUTAMINE-HYDROLYZING]"/>
    <property type="match status" value="1"/>
</dbReference>
<keyword evidence="3 10" id="KW-0028">Amino-acid biosynthesis</keyword>
<reference evidence="13" key="1">
    <citation type="submission" date="2023-07" db="EMBL/GenBank/DDBJ databases">
        <title>Black Yeasts Isolated from many extreme environments.</title>
        <authorList>
            <person name="Coleine C."/>
            <person name="Stajich J.E."/>
            <person name="Selbmann L."/>
        </authorList>
    </citation>
    <scope>NUCLEOTIDE SEQUENCE</scope>
    <source>
        <strain evidence="13">CCFEE 5485</strain>
    </source>
</reference>
<dbReference type="AlphaFoldDB" id="A0AAE0WT83"/>
<evidence type="ECO:0000256" key="11">
    <source>
        <dbReference type="PIRSR" id="PIRSR001589-3"/>
    </source>
</evidence>
<keyword evidence="5 9" id="KW-0067">ATP-binding</keyword>
<comment type="catalytic activity">
    <reaction evidence="8">
        <text>L-aspartate + L-glutamine + ATP + H2O = L-asparagine + L-glutamate + AMP + diphosphate + H(+)</text>
        <dbReference type="Rhea" id="RHEA:12228"/>
        <dbReference type="ChEBI" id="CHEBI:15377"/>
        <dbReference type="ChEBI" id="CHEBI:15378"/>
        <dbReference type="ChEBI" id="CHEBI:29985"/>
        <dbReference type="ChEBI" id="CHEBI:29991"/>
        <dbReference type="ChEBI" id="CHEBI:30616"/>
        <dbReference type="ChEBI" id="CHEBI:33019"/>
        <dbReference type="ChEBI" id="CHEBI:58048"/>
        <dbReference type="ChEBI" id="CHEBI:58359"/>
        <dbReference type="ChEBI" id="CHEBI:456215"/>
        <dbReference type="EC" id="6.3.5.4"/>
    </reaction>
</comment>
<dbReference type="GO" id="GO:0004066">
    <property type="term" value="F:asparagine synthase (glutamine-hydrolyzing) activity"/>
    <property type="evidence" value="ECO:0007669"/>
    <property type="project" value="UniProtKB-EC"/>
</dbReference>
<proteinExistence type="predicted"/>
<dbReference type="Proteomes" id="UP001274830">
    <property type="component" value="Unassembled WGS sequence"/>
</dbReference>
<accession>A0AAE0WT83</accession>
<dbReference type="CDD" id="cd01991">
    <property type="entry name" value="Asn_synthase_B_C"/>
    <property type="match status" value="1"/>
</dbReference>
<evidence type="ECO:0000256" key="6">
    <source>
        <dbReference type="ARBA" id="ARBA00022888"/>
    </source>
</evidence>
<dbReference type="PANTHER" id="PTHR11772">
    <property type="entry name" value="ASPARAGINE SYNTHETASE"/>
    <property type="match status" value="1"/>
</dbReference>
<name>A0AAE0WT83_9PEZI</name>
<dbReference type="SUPFAM" id="SSF56235">
    <property type="entry name" value="N-terminal nucleophile aminohydrolases (Ntn hydrolases)"/>
    <property type="match status" value="1"/>
</dbReference>
<dbReference type="Pfam" id="PF00733">
    <property type="entry name" value="Asn_synthase"/>
    <property type="match status" value="2"/>
</dbReference>
<dbReference type="PROSITE" id="PS51278">
    <property type="entry name" value="GATASE_TYPE_2"/>
    <property type="match status" value="1"/>
</dbReference>
<evidence type="ECO:0000256" key="9">
    <source>
        <dbReference type="PIRNR" id="PIRNR001589"/>
    </source>
</evidence>
<dbReference type="PIRSF" id="PIRSF001589">
    <property type="entry name" value="Asn_synthetase_glu-h"/>
    <property type="match status" value="1"/>
</dbReference>
<keyword evidence="6 10" id="KW-0061">Asparagine biosynthesis</keyword>
<feature type="active site" description="For GATase activity" evidence="10">
    <location>
        <position position="2"/>
    </location>
</feature>
<evidence type="ECO:0000256" key="8">
    <source>
        <dbReference type="ARBA" id="ARBA00048741"/>
    </source>
</evidence>
<evidence type="ECO:0000259" key="12">
    <source>
        <dbReference type="PROSITE" id="PS51278"/>
    </source>
</evidence>
<dbReference type="InterPro" id="IPR001962">
    <property type="entry name" value="Asn_synthase"/>
</dbReference>
<dbReference type="InterPro" id="IPR014729">
    <property type="entry name" value="Rossmann-like_a/b/a_fold"/>
</dbReference>
<dbReference type="InterPro" id="IPR017932">
    <property type="entry name" value="GATase_2_dom"/>
</dbReference>
<keyword evidence="2" id="KW-0436">Ligase</keyword>
<evidence type="ECO:0000313" key="14">
    <source>
        <dbReference type="Proteomes" id="UP001274830"/>
    </source>
</evidence>
<evidence type="ECO:0000256" key="2">
    <source>
        <dbReference type="ARBA" id="ARBA00022598"/>
    </source>
</evidence>
<dbReference type="GO" id="GO:0005524">
    <property type="term" value="F:ATP binding"/>
    <property type="evidence" value="ECO:0007669"/>
    <property type="project" value="UniProtKB-KW"/>
</dbReference>
<evidence type="ECO:0000256" key="4">
    <source>
        <dbReference type="ARBA" id="ARBA00022741"/>
    </source>
</evidence>
<dbReference type="EC" id="6.3.5.4" evidence="1"/>
<dbReference type="Gene3D" id="3.40.50.620">
    <property type="entry name" value="HUPs"/>
    <property type="match status" value="1"/>
</dbReference>
<sequence length="477" mass="53067">MCGLAAIFGKADGDALEQMLDSIVHRGKDERGIYIASDASLGIQRLSIMGIEDGSQPMTRPSSGLSIAILDVYEKLGLEGLPLLDGIFAFVIFDEQRNEWAAARDCHGVKPLYYLQTEDTWYLASEIKALTTTRQDERLIREVPPGHYLTRKELQRYNLDFRGPMSAPQPALLRSLLQASVEKQLQADPGPTSQDSPSGPITLLTLLRPGWSQSISASVLECGLDVHDLQQEIMEAVRVTESYRVPTVLQGLLTMKLAKAAAEEGVKFILSGEGADELFAGYGFLREIDAVSLHKARRTLLANIGKTECKRLDRGTMAYSVEARVPFLDDHLVQWALALPADCLIHRTEHGLVERWILREAFKDLLPSFITQRTKLAFYHGSGIMPIANQASQSIDDAAFESYKREHPNAHIEDKISMLLHNHWRHEFGDAGGLAGYDMFCYYPLMQGFFNQSRLTTGGTGESEAEVKALDETLNQL</sequence>
<gene>
    <name evidence="13" type="ORF">LTR78_002994</name>
</gene>
<dbReference type="Pfam" id="PF13537">
    <property type="entry name" value="GATase_7"/>
    <property type="match status" value="1"/>
</dbReference>
<dbReference type="EMBL" id="JAUTXT010000007">
    <property type="protein sequence ID" value="KAK3677456.1"/>
    <property type="molecule type" value="Genomic_DNA"/>
</dbReference>
<evidence type="ECO:0000256" key="1">
    <source>
        <dbReference type="ARBA" id="ARBA00012737"/>
    </source>
</evidence>
<evidence type="ECO:0000256" key="7">
    <source>
        <dbReference type="ARBA" id="ARBA00029440"/>
    </source>
</evidence>
<dbReference type="InterPro" id="IPR006426">
    <property type="entry name" value="Asn_synth_AEB"/>
</dbReference>
<dbReference type="InterPro" id="IPR029055">
    <property type="entry name" value="Ntn_hydrolases_N"/>
</dbReference>
<keyword evidence="10" id="KW-0315">Glutamine amidotransferase</keyword>
<comment type="caution">
    <text evidence="13">The sequence shown here is derived from an EMBL/GenBank/DDBJ whole genome shotgun (WGS) entry which is preliminary data.</text>
</comment>
<feature type="site" description="Important for beta-aspartyl-AMP intermediate formation" evidence="11">
    <location>
        <position position="273"/>
    </location>
</feature>
<organism evidence="13 14">
    <name type="scientific">Recurvomyces mirabilis</name>
    <dbReference type="NCBI Taxonomy" id="574656"/>
    <lineage>
        <taxon>Eukaryota</taxon>
        <taxon>Fungi</taxon>
        <taxon>Dikarya</taxon>
        <taxon>Ascomycota</taxon>
        <taxon>Pezizomycotina</taxon>
        <taxon>Dothideomycetes</taxon>
        <taxon>Dothideomycetidae</taxon>
        <taxon>Mycosphaerellales</taxon>
        <taxon>Teratosphaeriaceae</taxon>
        <taxon>Recurvomyces</taxon>
    </lineage>
</organism>
<feature type="domain" description="Glutamine amidotransferase type-2" evidence="12">
    <location>
        <begin position="2"/>
        <end position="154"/>
    </location>
</feature>
<dbReference type="Gene3D" id="3.60.20.10">
    <property type="entry name" value="Glutamine Phosphoribosylpyrophosphate, subunit 1, domain 1"/>
    <property type="match status" value="2"/>
</dbReference>
<dbReference type="SUPFAM" id="SSF52402">
    <property type="entry name" value="Adenine nucleotide alpha hydrolases-like"/>
    <property type="match status" value="1"/>
</dbReference>
<evidence type="ECO:0000256" key="10">
    <source>
        <dbReference type="PIRSR" id="PIRSR001589-1"/>
    </source>
</evidence>
<dbReference type="GO" id="GO:0006529">
    <property type="term" value="P:asparagine biosynthetic process"/>
    <property type="evidence" value="ECO:0007669"/>
    <property type="project" value="UniProtKB-KW"/>
</dbReference>
<evidence type="ECO:0000256" key="3">
    <source>
        <dbReference type="ARBA" id="ARBA00022605"/>
    </source>
</evidence>
<keyword evidence="4 9" id="KW-0547">Nucleotide-binding</keyword>
<keyword evidence="14" id="KW-1185">Reference proteome</keyword>